<keyword evidence="2" id="KW-0285">Flavoprotein</keyword>
<evidence type="ECO:0000259" key="6">
    <source>
        <dbReference type="Pfam" id="PF07992"/>
    </source>
</evidence>
<protein>
    <recommendedName>
        <fullName evidence="6">FAD/NAD(P)-binding domain-containing protein</fullName>
    </recommendedName>
</protein>
<evidence type="ECO:0000256" key="4">
    <source>
        <dbReference type="ARBA" id="ARBA00023002"/>
    </source>
</evidence>
<dbReference type="GO" id="GO:0005737">
    <property type="term" value="C:cytoplasm"/>
    <property type="evidence" value="ECO:0007669"/>
    <property type="project" value="TreeGrafter"/>
</dbReference>
<keyword evidence="3" id="KW-0274">FAD</keyword>
<dbReference type="GO" id="GO:0004174">
    <property type="term" value="F:electron-transferring-flavoprotein dehydrogenase activity"/>
    <property type="evidence" value="ECO:0007669"/>
    <property type="project" value="TreeGrafter"/>
</dbReference>
<keyword evidence="4" id="KW-0560">Oxidoreductase</keyword>
<evidence type="ECO:0000256" key="5">
    <source>
        <dbReference type="SAM" id="Phobius"/>
    </source>
</evidence>
<gene>
    <name evidence="7" type="ORF">BDV96DRAFT_548444</name>
</gene>
<evidence type="ECO:0000256" key="3">
    <source>
        <dbReference type="ARBA" id="ARBA00022827"/>
    </source>
</evidence>
<reference evidence="7" key="1">
    <citation type="journal article" date="2020" name="Stud. Mycol.">
        <title>101 Dothideomycetes genomes: a test case for predicting lifestyles and emergence of pathogens.</title>
        <authorList>
            <person name="Haridas S."/>
            <person name="Albert R."/>
            <person name="Binder M."/>
            <person name="Bloem J."/>
            <person name="Labutti K."/>
            <person name="Salamov A."/>
            <person name="Andreopoulos B."/>
            <person name="Baker S."/>
            <person name="Barry K."/>
            <person name="Bills G."/>
            <person name="Bluhm B."/>
            <person name="Cannon C."/>
            <person name="Castanera R."/>
            <person name="Culley D."/>
            <person name="Daum C."/>
            <person name="Ezra D."/>
            <person name="Gonzalez J."/>
            <person name="Henrissat B."/>
            <person name="Kuo A."/>
            <person name="Liang C."/>
            <person name="Lipzen A."/>
            <person name="Lutzoni F."/>
            <person name="Magnuson J."/>
            <person name="Mondo S."/>
            <person name="Nolan M."/>
            <person name="Ohm R."/>
            <person name="Pangilinan J."/>
            <person name="Park H.-J."/>
            <person name="Ramirez L."/>
            <person name="Alfaro M."/>
            <person name="Sun H."/>
            <person name="Tritt A."/>
            <person name="Yoshinaga Y."/>
            <person name="Zwiers L.-H."/>
            <person name="Turgeon B."/>
            <person name="Goodwin S."/>
            <person name="Spatafora J."/>
            <person name="Crous P."/>
            <person name="Grigoriev I."/>
        </authorList>
    </citation>
    <scope>NUCLEOTIDE SEQUENCE</scope>
    <source>
        <strain evidence="7">CBS 627.86</strain>
    </source>
</reference>
<dbReference type="InterPro" id="IPR036188">
    <property type="entry name" value="FAD/NAD-bd_sf"/>
</dbReference>
<dbReference type="Gene3D" id="3.50.50.100">
    <property type="match status" value="1"/>
</dbReference>
<dbReference type="PRINTS" id="PR00368">
    <property type="entry name" value="FADPNR"/>
</dbReference>
<dbReference type="OrthoDB" id="202203at2759"/>
<evidence type="ECO:0000313" key="8">
    <source>
        <dbReference type="Proteomes" id="UP000799770"/>
    </source>
</evidence>
<keyword evidence="5" id="KW-0472">Membrane</keyword>
<name>A0A6A5Z5C0_9PLEO</name>
<dbReference type="InterPro" id="IPR023753">
    <property type="entry name" value="FAD/NAD-binding_dom"/>
</dbReference>
<dbReference type="Proteomes" id="UP000799770">
    <property type="component" value="Unassembled WGS sequence"/>
</dbReference>
<dbReference type="Pfam" id="PF07992">
    <property type="entry name" value="Pyr_redox_2"/>
    <property type="match status" value="1"/>
</dbReference>
<keyword evidence="8" id="KW-1185">Reference proteome</keyword>
<dbReference type="GO" id="GO:0050660">
    <property type="term" value="F:flavin adenine dinucleotide binding"/>
    <property type="evidence" value="ECO:0007669"/>
    <property type="project" value="TreeGrafter"/>
</dbReference>
<dbReference type="AlphaFoldDB" id="A0A6A5Z5C0"/>
<feature type="transmembrane region" description="Helical" evidence="5">
    <location>
        <begin position="6"/>
        <end position="25"/>
    </location>
</feature>
<organism evidence="7 8">
    <name type="scientific">Lophiotrema nucula</name>
    <dbReference type="NCBI Taxonomy" id="690887"/>
    <lineage>
        <taxon>Eukaryota</taxon>
        <taxon>Fungi</taxon>
        <taxon>Dikarya</taxon>
        <taxon>Ascomycota</taxon>
        <taxon>Pezizomycotina</taxon>
        <taxon>Dothideomycetes</taxon>
        <taxon>Pleosporomycetidae</taxon>
        <taxon>Pleosporales</taxon>
        <taxon>Lophiotremataceae</taxon>
        <taxon>Lophiotrema</taxon>
    </lineage>
</organism>
<evidence type="ECO:0000313" key="7">
    <source>
        <dbReference type="EMBL" id="KAF2113521.1"/>
    </source>
</evidence>
<dbReference type="EMBL" id="ML977327">
    <property type="protein sequence ID" value="KAF2113521.1"/>
    <property type="molecule type" value="Genomic_DNA"/>
</dbReference>
<keyword evidence="5" id="KW-1133">Transmembrane helix</keyword>
<accession>A0A6A5Z5C0</accession>
<dbReference type="SUPFAM" id="SSF51905">
    <property type="entry name" value="FAD/NAD(P)-binding domain"/>
    <property type="match status" value="1"/>
</dbReference>
<proteinExistence type="inferred from homology"/>
<dbReference type="PANTHER" id="PTHR43735:SF3">
    <property type="entry name" value="FERROPTOSIS SUPPRESSOR PROTEIN 1"/>
    <property type="match status" value="1"/>
</dbReference>
<comment type="similarity">
    <text evidence="1">Belongs to the FAD-dependent oxidoreductase family.</text>
</comment>
<dbReference type="PRINTS" id="PR00411">
    <property type="entry name" value="PNDRDTASEI"/>
</dbReference>
<sequence length="427" mass="47461">MSRQPLNFVVLGGSFAGLSIAHYFLDHIIHELGTFEDAPTYRVILISPSTHLFWNICAPRALVSPNLIDPEHAFVPIEPAFSRHPFNEFTFIQGWATAVDTSARKITIETSNPRDVSYRPTSDRHGKYRTIPYHALVIATGSSHRSPLYSLHGIHEETLAEMRAFHARLQTANSIFIVGGGPSGVETAGQLAIHFNKKNKLRKLLSPRKPKTITLISGGSRLLPRLNPKTSKKAERQLKNLGVHVVHNLRQLSSTVNTDGSSNCILNNDMTITSDLLIQATGVYPNTRFLPPSMLDEAGYVATDRETLRILGPSVGDRIYAVGDCAAYSKNYILDVYEPIPSLMKNLQNDLLAHEYRLQTIEALEDAHFHQNPTDTQLMPITRFGGVGVAFGWRVPSFMVWVIKRRDYAMGKAKGSAERGANPFAVK</sequence>
<evidence type="ECO:0000256" key="2">
    <source>
        <dbReference type="ARBA" id="ARBA00022630"/>
    </source>
</evidence>
<evidence type="ECO:0000256" key="1">
    <source>
        <dbReference type="ARBA" id="ARBA00006442"/>
    </source>
</evidence>
<keyword evidence="5" id="KW-0812">Transmembrane</keyword>
<dbReference type="PANTHER" id="PTHR43735">
    <property type="entry name" value="APOPTOSIS-INDUCING FACTOR 1"/>
    <property type="match status" value="1"/>
</dbReference>
<feature type="domain" description="FAD/NAD(P)-binding" evidence="6">
    <location>
        <begin position="8"/>
        <end position="330"/>
    </location>
</feature>